<comment type="caution">
    <text evidence="7">The sequence shown here is derived from an EMBL/GenBank/DDBJ whole genome shotgun (WGS) entry which is preliminary data.</text>
</comment>
<evidence type="ECO:0000256" key="3">
    <source>
        <dbReference type="ARBA" id="ARBA00022729"/>
    </source>
</evidence>
<dbReference type="HOGENOM" id="CLU_017028_7_4_9"/>
<evidence type="ECO:0000256" key="1">
    <source>
        <dbReference type="ARBA" id="ARBA00005695"/>
    </source>
</evidence>
<evidence type="ECO:0000313" key="8">
    <source>
        <dbReference type="Proteomes" id="UP000005396"/>
    </source>
</evidence>
<dbReference type="InterPro" id="IPR000914">
    <property type="entry name" value="SBP_5_dom"/>
</dbReference>
<dbReference type="GO" id="GO:0043190">
    <property type="term" value="C:ATP-binding cassette (ABC) transporter complex"/>
    <property type="evidence" value="ECO:0007669"/>
    <property type="project" value="InterPro"/>
</dbReference>
<dbReference type="AlphaFoldDB" id="A8RIT5"/>
<dbReference type="EMBL" id="ABCC02000010">
    <property type="protein sequence ID" value="EDP18846.1"/>
    <property type="molecule type" value="Genomic_DNA"/>
</dbReference>
<dbReference type="InterPro" id="IPR039424">
    <property type="entry name" value="SBP_5"/>
</dbReference>
<dbReference type="PANTHER" id="PTHR30290:SF9">
    <property type="entry name" value="OLIGOPEPTIDE-BINDING PROTEIN APPA"/>
    <property type="match status" value="1"/>
</dbReference>
<feature type="domain" description="Solute-binding protein family 5" evidence="6">
    <location>
        <begin position="102"/>
        <end position="454"/>
    </location>
</feature>
<dbReference type="InterPro" id="IPR030678">
    <property type="entry name" value="Peptide/Ni-bd"/>
</dbReference>
<dbReference type="GO" id="GO:1904680">
    <property type="term" value="F:peptide transmembrane transporter activity"/>
    <property type="evidence" value="ECO:0007669"/>
    <property type="project" value="TreeGrafter"/>
</dbReference>
<dbReference type="GO" id="GO:0015833">
    <property type="term" value="P:peptide transport"/>
    <property type="evidence" value="ECO:0007669"/>
    <property type="project" value="TreeGrafter"/>
</dbReference>
<reference evidence="7 8" key="2">
    <citation type="submission" date="2007-09" db="EMBL/GenBank/DDBJ databases">
        <title>Draft genome sequence of Clostridium bolteae (ATCC BAA-613).</title>
        <authorList>
            <person name="Sudarsanam P."/>
            <person name="Ley R."/>
            <person name="Guruge J."/>
            <person name="Turnbaugh P.J."/>
            <person name="Mahowald M."/>
            <person name="Liep D."/>
            <person name="Gordon J."/>
        </authorList>
    </citation>
    <scope>NUCLEOTIDE SEQUENCE [LARGE SCALE GENOMIC DNA]</scope>
    <source>
        <strain evidence="8">ATCC BAA-613 / DSM 15670 / CCUG 46953 / JCM 12243 / WAL 16351</strain>
    </source>
</reference>
<proteinExistence type="inferred from homology"/>
<dbReference type="Pfam" id="PF00496">
    <property type="entry name" value="SBP_bac_5"/>
    <property type="match status" value="1"/>
</dbReference>
<reference evidence="7 8" key="1">
    <citation type="submission" date="2007-08" db="EMBL/GenBank/DDBJ databases">
        <authorList>
            <person name="Fulton L."/>
            <person name="Clifton S."/>
            <person name="Fulton B."/>
            <person name="Xu J."/>
            <person name="Minx P."/>
            <person name="Pepin K.H."/>
            <person name="Johnson M."/>
            <person name="Thiruvilangam P."/>
            <person name="Bhonagiri V."/>
            <person name="Nash W.E."/>
            <person name="Mardis E.R."/>
            <person name="Wilson R.K."/>
        </authorList>
    </citation>
    <scope>NUCLEOTIDE SEQUENCE [LARGE SCALE GENOMIC DNA]</scope>
    <source>
        <strain evidence="8">ATCC BAA-613 / DSM 15670 / CCUG 46953 / JCM 12243 / WAL 16351</strain>
    </source>
</reference>
<feature type="region of interest" description="Disordered" evidence="4">
    <location>
        <begin position="30"/>
        <end position="60"/>
    </location>
</feature>
<feature type="compositionally biased region" description="Polar residues" evidence="4">
    <location>
        <begin position="48"/>
        <end position="59"/>
    </location>
</feature>
<dbReference type="CDD" id="cd08499">
    <property type="entry name" value="PBP2_Ylib_like"/>
    <property type="match status" value="1"/>
</dbReference>
<dbReference type="PANTHER" id="PTHR30290">
    <property type="entry name" value="PERIPLASMIC BINDING COMPONENT OF ABC TRANSPORTER"/>
    <property type="match status" value="1"/>
</dbReference>
<accession>A8RIT5</accession>
<dbReference type="PIRSF" id="PIRSF002741">
    <property type="entry name" value="MppA"/>
    <property type="match status" value="1"/>
</dbReference>
<evidence type="ECO:0000259" key="6">
    <source>
        <dbReference type="Pfam" id="PF00496"/>
    </source>
</evidence>
<dbReference type="SUPFAM" id="SSF53850">
    <property type="entry name" value="Periplasmic binding protein-like II"/>
    <property type="match status" value="1"/>
</dbReference>
<evidence type="ECO:0000256" key="5">
    <source>
        <dbReference type="SAM" id="SignalP"/>
    </source>
</evidence>
<comment type="similarity">
    <text evidence="1">Belongs to the bacterial solute-binding protein 5 family.</text>
</comment>
<evidence type="ECO:0000256" key="2">
    <source>
        <dbReference type="ARBA" id="ARBA00022448"/>
    </source>
</evidence>
<feature type="signal peptide" evidence="5">
    <location>
        <begin position="1"/>
        <end position="28"/>
    </location>
</feature>
<keyword evidence="2" id="KW-0813">Transport</keyword>
<dbReference type="Proteomes" id="UP000005396">
    <property type="component" value="Unassembled WGS sequence"/>
</dbReference>
<evidence type="ECO:0000256" key="4">
    <source>
        <dbReference type="SAM" id="MobiDB-lite"/>
    </source>
</evidence>
<dbReference type="Gene3D" id="3.90.76.10">
    <property type="entry name" value="Dipeptide-binding Protein, Domain 1"/>
    <property type="match status" value="1"/>
</dbReference>
<protein>
    <recommendedName>
        <fullName evidence="6">Solute-binding protein family 5 domain-containing protein</fullName>
    </recommendedName>
</protein>
<organism evidence="7 8">
    <name type="scientific">Enterocloster bolteae (strain ATCC BAA-613 / DSM 15670 / CCUG 46953 / JCM 12243 / WAL 16351)</name>
    <name type="common">Clostridium bolteae</name>
    <dbReference type="NCBI Taxonomy" id="411902"/>
    <lineage>
        <taxon>Bacteria</taxon>
        <taxon>Bacillati</taxon>
        <taxon>Bacillota</taxon>
        <taxon>Clostridia</taxon>
        <taxon>Lachnospirales</taxon>
        <taxon>Lachnospiraceae</taxon>
        <taxon>Enterocloster</taxon>
    </lineage>
</organism>
<dbReference type="PaxDb" id="411902-CLOBOL_00780"/>
<name>A8RIT5_ENTBW</name>
<dbReference type="Gene3D" id="3.40.190.10">
    <property type="entry name" value="Periplasmic binding protein-like II"/>
    <property type="match status" value="1"/>
</dbReference>
<dbReference type="Gene3D" id="3.10.105.10">
    <property type="entry name" value="Dipeptide-binding Protein, Domain 3"/>
    <property type="match status" value="1"/>
</dbReference>
<dbReference type="eggNOG" id="COG0747">
    <property type="taxonomic scope" value="Bacteria"/>
</dbReference>
<dbReference type="PROSITE" id="PS51257">
    <property type="entry name" value="PROKAR_LIPOPROTEIN"/>
    <property type="match status" value="1"/>
</dbReference>
<sequence>MTMKKRTAKVFAMTIASLFVLSACSGTASNQTSTGETAGAAGTTDTTVPSSTGQSSGGNHFTYVIGTEPLTMDTHLMSDANTGRVSVQIHENLVKRDLEGNFQPVLATEWSPNEDATEWTFKLREGVTFHDGEPFNAEAVKYNIERLKDPATGSPKSSLVTMISDFDIVNDYEIKFILDQPCAVIPAMVSTYSTGMMSPKALEEYGKDYSTHAAGTGPLKLKEWIPGTSMSLEKNESYWGKAATAETIDIKIIAEDSARAMMLKTGDADVAANIPSVLVDELQSDPNVEIEMVPGYRTIYLGLNFQDEKLANLKVREAIDYAIDRDAIINGILGGYVTYPSTGVISSSIQNAKQGIGDDYKYDPEKAKQLLAEAGYPDGFTTKINTPEGRYAMDRQVAEAIQAMLSQVGITAEVNVLDWGAYTEAAAAGDTEIFLLGKGCATGDLAQDLMYNYRTGELQNYTFYSNPEYDKVCEEQQRTADENARKELLYKMQDIIHEDRASIILYYENQTFGTRADVSGLVIYPNETIELAYLARK</sequence>
<feature type="chain" id="PRO_5039328527" description="Solute-binding protein family 5 domain-containing protein" evidence="5">
    <location>
        <begin position="29"/>
        <end position="537"/>
    </location>
</feature>
<gene>
    <name evidence="7" type="ORF">CLOBOL_00780</name>
</gene>
<keyword evidence="3 5" id="KW-0732">Signal</keyword>
<feature type="compositionally biased region" description="Low complexity" evidence="4">
    <location>
        <begin position="32"/>
        <end position="47"/>
    </location>
</feature>
<evidence type="ECO:0000313" key="7">
    <source>
        <dbReference type="EMBL" id="EDP18846.1"/>
    </source>
</evidence>
<dbReference type="GO" id="GO:0042597">
    <property type="term" value="C:periplasmic space"/>
    <property type="evidence" value="ECO:0007669"/>
    <property type="project" value="UniProtKB-ARBA"/>
</dbReference>